<feature type="signal peptide" evidence="3">
    <location>
        <begin position="1"/>
        <end position="20"/>
    </location>
</feature>
<dbReference type="Proteomes" id="UP001153269">
    <property type="component" value="Unassembled WGS sequence"/>
</dbReference>
<protein>
    <recommendedName>
        <fullName evidence="4">Ig-like domain-containing protein</fullName>
    </recommendedName>
</protein>
<feature type="chain" id="PRO_5040311656" description="Ig-like domain-containing protein" evidence="3">
    <location>
        <begin position="21"/>
        <end position="229"/>
    </location>
</feature>
<evidence type="ECO:0000313" key="6">
    <source>
        <dbReference type="Proteomes" id="UP001153269"/>
    </source>
</evidence>
<evidence type="ECO:0000313" key="5">
    <source>
        <dbReference type="EMBL" id="CAB1413200.1"/>
    </source>
</evidence>
<dbReference type="PROSITE" id="PS50835">
    <property type="entry name" value="IG_LIKE"/>
    <property type="match status" value="1"/>
</dbReference>
<dbReference type="EMBL" id="CADEAL010000043">
    <property type="protein sequence ID" value="CAB1413200.1"/>
    <property type="molecule type" value="Genomic_DNA"/>
</dbReference>
<feature type="transmembrane region" description="Helical" evidence="2">
    <location>
        <begin position="144"/>
        <end position="167"/>
    </location>
</feature>
<feature type="compositionally biased region" description="Polar residues" evidence="1">
    <location>
        <begin position="182"/>
        <end position="191"/>
    </location>
</feature>
<keyword evidence="2" id="KW-0472">Membrane</keyword>
<feature type="region of interest" description="Disordered" evidence="1">
    <location>
        <begin position="182"/>
        <end position="216"/>
    </location>
</feature>
<dbReference type="AlphaFoldDB" id="A0A9N7THI3"/>
<keyword evidence="2" id="KW-1133">Transmembrane helix</keyword>
<keyword evidence="6" id="KW-1185">Reference proteome</keyword>
<evidence type="ECO:0000256" key="2">
    <source>
        <dbReference type="SAM" id="Phobius"/>
    </source>
</evidence>
<dbReference type="Pfam" id="PF07686">
    <property type="entry name" value="V-set"/>
    <property type="match status" value="1"/>
</dbReference>
<sequence>MWPKQSTLVLLTVAAMVVSGEQYVILNEEQGKVDIPFGSSLTLGCNLSTKTYNRFRLQWSFNPSGSSAKASNIIASSVKVQNTTLNLSDINWNHTLPNVAMNNSGWYFCGVTGDIPFKELIMSYGTQIAIANPDNPEEPQAIHWWMWIVLGGSTFILIVLLVICVMLRRRCHRRREDQIYTNTHPVANKQPSPRPSLPLDTLKTRSSNDDFWTPKSDRVYANGKWKQKK</sequence>
<dbReference type="InterPro" id="IPR013783">
    <property type="entry name" value="Ig-like_fold"/>
</dbReference>
<feature type="domain" description="Ig-like" evidence="4">
    <location>
        <begin position="3"/>
        <end position="112"/>
    </location>
</feature>
<evidence type="ECO:0000256" key="1">
    <source>
        <dbReference type="SAM" id="MobiDB-lite"/>
    </source>
</evidence>
<name>A0A9N7THI3_PLEPL</name>
<accession>A0A9N7THI3</accession>
<keyword evidence="3" id="KW-0732">Signal</keyword>
<comment type="caution">
    <text evidence="5">The sequence shown here is derived from an EMBL/GenBank/DDBJ whole genome shotgun (WGS) entry which is preliminary data.</text>
</comment>
<dbReference type="InterPro" id="IPR036179">
    <property type="entry name" value="Ig-like_dom_sf"/>
</dbReference>
<gene>
    <name evidence="5" type="ORF">PLEPLA_LOCUS900</name>
</gene>
<proteinExistence type="predicted"/>
<organism evidence="5 6">
    <name type="scientific">Pleuronectes platessa</name>
    <name type="common">European plaice</name>
    <dbReference type="NCBI Taxonomy" id="8262"/>
    <lineage>
        <taxon>Eukaryota</taxon>
        <taxon>Metazoa</taxon>
        <taxon>Chordata</taxon>
        <taxon>Craniata</taxon>
        <taxon>Vertebrata</taxon>
        <taxon>Euteleostomi</taxon>
        <taxon>Actinopterygii</taxon>
        <taxon>Neopterygii</taxon>
        <taxon>Teleostei</taxon>
        <taxon>Neoteleostei</taxon>
        <taxon>Acanthomorphata</taxon>
        <taxon>Carangaria</taxon>
        <taxon>Pleuronectiformes</taxon>
        <taxon>Pleuronectoidei</taxon>
        <taxon>Pleuronectidae</taxon>
        <taxon>Pleuronectes</taxon>
    </lineage>
</organism>
<dbReference type="SUPFAM" id="SSF48726">
    <property type="entry name" value="Immunoglobulin"/>
    <property type="match status" value="1"/>
</dbReference>
<dbReference type="InterPro" id="IPR007110">
    <property type="entry name" value="Ig-like_dom"/>
</dbReference>
<dbReference type="InterPro" id="IPR013106">
    <property type="entry name" value="Ig_V-set"/>
</dbReference>
<keyword evidence="2" id="KW-0812">Transmembrane</keyword>
<evidence type="ECO:0000259" key="4">
    <source>
        <dbReference type="PROSITE" id="PS50835"/>
    </source>
</evidence>
<dbReference type="Gene3D" id="2.60.40.10">
    <property type="entry name" value="Immunoglobulins"/>
    <property type="match status" value="1"/>
</dbReference>
<evidence type="ECO:0000256" key="3">
    <source>
        <dbReference type="SAM" id="SignalP"/>
    </source>
</evidence>
<reference evidence="5" key="1">
    <citation type="submission" date="2020-03" db="EMBL/GenBank/DDBJ databases">
        <authorList>
            <person name="Weist P."/>
        </authorList>
    </citation>
    <scope>NUCLEOTIDE SEQUENCE</scope>
</reference>